<dbReference type="InterPro" id="IPR029035">
    <property type="entry name" value="DHS-like_NAD/FAD-binding_dom"/>
</dbReference>
<gene>
    <name evidence="5" type="ORF">Sant_P0209</name>
</gene>
<keyword evidence="2" id="KW-0786">Thiamine pyrophosphate</keyword>
<evidence type="ECO:0000256" key="2">
    <source>
        <dbReference type="ARBA" id="ARBA00023052"/>
    </source>
</evidence>
<dbReference type="PANTHER" id="PTHR18968:SF133">
    <property type="entry name" value="BENZOYLFORMATE DECARBOXYLASE"/>
    <property type="match status" value="1"/>
</dbReference>
<dbReference type="Gene3D" id="3.40.50.970">
    <property type="match status" value="2"/>
</dbReference>
<dbReference type="EMBL" id="CP006570">
    <property type="protein sequence ID" value="AHF79254.1"/>
    <property type="molecule type" value="Genomic_DNA"/>
</dbReference>
<keyword evidence="5" id="KW-0614">Plasmid</keyword>
<dbReference type="AlphaFoldDB" id="W0HZR0"/>
<dbReference type="SUPFAM" id="SSF52467">
    <property type="entry name" value="DHS-like NAD/FAD-binding domain"/>
    <property type="match status" value="1"/>
</dbReference>
<dbReference type="SUPFAM" id="SSF52518">
    <property type="entry name" value="Thiamin diphosphate-binding fold (THDP-binding)"/>
    <property type="match status" value="2"/>
</dbReference>
<dbReference type="InterPro" id="IPR045229">
    <property type="entry name" value="TPP_enz"/>
</dbReference>
<keyword evidence="6" id="KW-1185">Reference proteome</keyword>
<comment type="similarity">
    <text evidence="1">Belongs to the TPP enzyme family.</text>
</comment>
<dbReference type="GO" id="GO:0030976">
    <property type="term" value="F:thiamine pyrophosphate binding"/>
    <property type="evidence" value="ECO:0007669"/>
    <property type="project" value="InterPro"/>
</dbReference>
<reference evidence="5 6" key="1">
    <citation type="journal article" date="2014" name="Genome Biol. Evol.">
        <title>Genome degeneration and adaptation in a nascent stage of symbiosis.</title>
        <authorList>
            <person name="Oakeson K.F."/>
            <person name="Gil R."/>
            <person name="Clayton A.L."/>
            <person name="Dunn D.M."/>
            <person name="von Niederhausern A.C."/>
            <person name="Hamil C."/>
            <person name="Aoyagi A."/>
            <person name="Duval B."/>
            <person name="Baca A."/>
            <person name="Silva F.J."/>
            <person name="Vallier A."/>
            <person name="Jackson D.G."/>
            <person name="Latorre A."/>
            <person name="Weiss R.B."/>
            <person name="Heddi A."/>
            <person name="Moya A."/>
            <person name="Dale C."/>
        </authorList>
    </citation>
    <scope>NUCLEOTIDE SEQUENCE [LARGE SCALE GENOMIC DNA]</scope>
    <source>
        <strain evidence="5 6">HS1</strain>
        <plasmid evidence="6">Plasmid pHS1</plasmid>
    </source>
</reference>
<dbReference type="HOGENOM" id="CLU_013748_3_1_6"/>
<feature type="domain" description="Thiamine pyrophosphate enzyme TPP-binding" evidence="3">
    <location>
        <begin position="419"/>
        <end position="557"/>
    </location>
</feature>
<dbReference type="CDD" id="cd07035">
    <property type="entry name" value="TPP_PYR_POX_like"/>
    <property type="match status" value="1"/>
</dbReference>
<geneLocation type="plasmid" evidence="5 6">
    <name>pHS1</name>
</geneLocation>
<dbReference type="PANTHER" id="PTHR18968">
    <property type="entry name" value="THIAMINE PYROPHOSPHATE ENZYMES"/>
    <property type="match status" value="1"/>
</dbReference>
<evidence type="ECO:0000313" key="6">
    <source>
        <dbReference type="Proteomes" id="UP000019028"/>
    </source>
</evidence>
<evidence type="ECO:0000259" key="4">
    <source>
        <dbReference type="Pfam" id="PF02776"/>
    </source>
</evidence>
<evidence type="ECO:0000313" key="5">
    <source>
        <dbReference type="EMBL" id="AHF79254.1"/>
    </source>
</evidence>
<organism evidence="5 6">
    <name type="scientific">Sodalis praecaptivus</name>
    <dbReference type="NCBI Taxonomy" id="1239307"/>
    <lineage>
        <taxon>Bacteria</taxon>
        <taxon>Pseudomonadati</taxon>
        <taxon>Pseudomonadota</taxon>
        <taxon>Gammaproteobacteria</taxon>
        <taxon>Enterobacterales</taxon>
        <taxon>Bruguierivoracaceae</taxon>
        <taxon>Sodalis</taxon>
    </lineage>
</organism>
<dbReference type="Pfam" id="PF02776">
    <property type="entry name" value="TPP_enzyme_N"/>
    <property type="match status" value="1"/>
</dbReference>
<sequence>MTLVMKEFTEETEGCGNGAALLLDVLAAEGVEFIFGNHGTTEMPLMHALKGHPQLQYILGLQETAVVAMADGYAQASGKPAFINLHTAGGLGHAMGALLHAHVAKTPLLVTAGQQDTRHGFTNPLLHGDVLGVAAPAMKWAREVSHPDQLSPLIRRALQDSQTVPRGPVFLSLPVDVLNRPVNVRAGKGSCINRDSVAGGLEELASALADISPVRLAIIAGDEITQSAANAAFDSVVAALGAKVFGPSWPGSMAFAPTHPLWQGNLPSDAAGMRTVLSEFDAVFVVGANPFISYLYTDGPSVPAHCALFQLTEDGGEPGTTFATNMACVGNLKVSLCALLPILTAKMAVHRKQIASLYREASAARRERLAAMEERYLAEKDCTPITPFVAAGAVLAAVGANVAIVDESPATMYHVRAFLERNAIQRYFFMRSAILGWGLPAAVGVSLGRKRAPVVALLGDGSSLYSPQGLWTAAKQQLPVTFIIMNNAEYNILKRYSVAQGYEAGTIPGMEINDPAIDYRALATAMGVKSRRVTLSSEISDAVREAVASLEPRLIEIVIGAE</sequence>
<dbReference type="PATRIC" id="fig|1239307.3.peg.4749"/>
<dbReference type="KEGG" id="sod:Sant_P0209"/>
<dbReference type="GO" id="GO:0050660">
    <property type="term" value="F:flavin adenine dinucleotide binding"/>
    <property type="evidence" value="ECO:0007669"/>
    <property type="project" value="TreeGrafter"/>
</dbReference>
<dbReference type="InterPro" id="IPR011766">
    <property type="entry name" value="TPP_enzyme_TPP-bd"/>
</dbReference>
<dbReference type="InterPro" id="IPR012001">
    <property type="entry name" value="Thiamin_PyroP_enz_TPP-bd_dom"/>
</dbReference>
<proteinExistence type="inferred from homology"/>
<evidence type="ECO:0000256" key="1">
    <source>
        <dbReference type="ARBA" id="ARBA00007812"/>
    </source>
</evidence>
<dbReference type="GO" id="GO:0003984">
    <property type="term" value="F:acetolactate synthase activity"/>
    <property type="evidence" value="ECO:0007669"/>
    <property type="project" value="TreeGrafter"/>
</dbReference>
<dbReference type="InterPro" id="IPR029061">
    <property type="entry name" value="THDP-binding"/>
</dbReference>
<name>W0HZR0_9GAMM</name>
<protein>
    <submittedName>
        <fullName evidence="5">Thiamine pyrophosphate protein TPP binding domain protein</fullName>
    </submittedName>
</protein>
<evidence type="ECO:0000259" key="3">
    <source>
        <dbReference type="Pfam" id="PF02775"/>
    </source>
</evidence>
<dbReference type="GO" id="GO:0044281">
    <property type="term" value="P:small molecule metabolic process"/>
    <property type="evidence" value="ECO:0007669"/>
    <property type="project" value="UniProtKB-ARBA"/>
</dbReference>
<dbReference type="Gene3D" id="3.40.50.1220">
    <property type="entry name" value="TPP-binding domain"/>
    <property type="match status" value="1"/>
</dbReference>
<accession>W0HZR0</accession>
<dbReference type="CDD" id="cd02002">
    <property type="entry name" value="TPP_BFDC"/>
    <property type="match status" value="1"/>
</dbReference>
<dbReference type="Pfam" id="PF02775">
    <property type="entry name" value="TPP_enzyme_C"/>
    <property type="match status" value="1"/>
</dbReference>
<dbReference type="Proteomes" id="UP000019028">
    <property type="component" value="Plasmid pHS1"/>
</dbReference>
<feature type="domain" description="Thiamine pyrophosphate enzyme N-terminal TPP-binding" evidence="4">
    <location>
        <begin position="17"/>
        <end position="119"/>
    </location>
</feature>